<feature type="transmembrane region" description="Helical" evidence="1">
    <location>
        <begin position="146"/>
        <end position="164"/>
    </location>
</feature>
<feature type="transmembrane region" description="Helical" evidence="1">
    <location>
        <begin position="52"/>
        <end position="71"/>
    </location>
</feature>
<accession>A0A6S6SES4</accession>
<protein>
    <submittedName>
        <fullName evidence="2">Uncharacterized protein</fullName>
    </submittedName>
</protein>
<feature type="transmembrane region" description="Helical" evidence="1">
    <location>
        <begin position="218"/>
        <end position="237"/>
    </location>
</feature>
<feature type="transmembrane region" description="Helical" evidence="1">
    <location>
        <begin position="249"/>
        <end position="269"/>
    </location>
</feature>
<keyword evidence="1" id="KW-0812">Transmembrane</keyword>
<sequence>MKLFYVLQVLFYAYLIHLGFYYKEVDATLWAEFSRVGWERYDGPELDYPENTYYLIWAIASLITTFVAWVFKLDDEDSALAQGLFFMGALFTIGYTILFFQDGSVSIKSSQMAWIFTSVFQIVMGIGGIFSASLAKIAKISLRQLFFLNGLLHLVALGLGFYFLHWDQTILAESNRLGELYEGLSTRFCENTYHFILMSLTIASLFLGNMIKAKELIYPMYQWLLIGFFLYSGFVVLNNGNPDMEETQYWWGSLTIITSILSFLIARTIENKLPERAEKTIYKDTILDDFSSLD</sequence>
<organism evidence="2">
    <name type="scientific">uncultured Aureispira sp</name>
    <dbReference type="NCBI Taxonomy" id="1331704"/>
    <lineage>
        <taxon>Bacteria</taxon>
        <taxon>Pseudomonadati</taxon>
        <taxon>Bacteroidota</taxon>
        <taxon>Saprospiria</taxon>
        <taxon>Saprospirales</taxon>
        <taxon>Saprospiraceae</taxon>
        <taxon>Aureispira</taxon>
        <taxon>environmental samples</taxon>
    </lineage>
</organism>
<keyword evidence="1" id="KW-1133">Transmembrane helix</keyword>
<feature type="transmembrane region" description="Helical" evidence="1">
    <location>
        <begin position="5"/>
        <end position="22"/>
    </location>
</feature>
<keyword evidence="1" id="KW-0472">Membrane</keyword>
<dbReference type="AlphaFoldDB" id="A0A6S6SES4"/>
<reference evidence="2" key="1">
    <citation type="submission" date="2020-01" db="EMBL/GenBank/DDBJ databases">
        <authorList>
            <person name="Meier V. D."/>
            <person name="Meier V D."/>
        </authorList>
    </citation>
    <scope>NUCLEOTIDE SEQUENCE</scope>
    <source>
        <strain evidence="2">HLG_WM_MAG_10</strain>
    </source>
</reference>
<feature type="transmembrane region" description="Helical" evidence="1">
    <location>
        <begin position="83"/>
        <end position="100"/>
    </location>
</feature>
<name>A0A6S6SES4_9BACT</name>
<feature type="transmembrane region" description="Helical" evidence="1">
    <location>
        <begin position="112"/>
        <end position="134"/>
    </location>
</feature>
<dbReference type="EMBL" id="CACVAQ010000064">
    <property type="protein sequence ID" value="CAA6801318.1"/>
    <property type="molecule type" value="Genomic_DNA"/>
</dbReference>
<evidence type="ECO:0000313" key="2">
    <source>
        <dbReference type="EMBL" id="CAA6801318.1"/>
    </source>
</evidence>
<feature type="transmembrane region" description="Helical" evidence="1">
    <location>
        <begin position="192"/>
        <end position="211"/>
    </location>
</feature>
<proteinExistence type="predicted"/>
<gene>
    <name evidence="2" type="ORF">HELGO_WM31034</name>
</gene>
<evidence type="ECO:0000256" key="1">
    <source>
        <dbReference type="SAM" id="Phobius"/>
    </source>
</evidence>